<dbReference type="EMBL" id="SZYD01000014">
    <property type="protein sequence ID" value="KAD4180491.1"/>
    <property type="molecule type" value="Genomic_DNA"/>
</dbReference>
<comment type="caution">
    <text evidence="1">The sequence shown here is derived from an EMBL/GenBank/DDBJ whole genome shotgun (WGS) entry which is preliminary data.</text>
</comment>
<organism evidence="1 2">
    <name type="scientific">Mikania micrantha</name>
    <name type="common">bitter vine</name>
    <dbReference type="NCBI Taxonomy" id="192012"/>
    <lineage>
        <taxon>Eukaryota</taxon>
        <taxon>Viridiplantae</taxon>
        <taxon>Streptophyta</taxon>
        <taxon>Embryophyta</taxon>
        <taxon>Tracheophyta</taxon>
        <taxon>Spermatophyta</taxon>
        <taxon>Magnoliopsida</taxon>
        <taxon>eudicotyledons</taxon>
        <taxon>Gunneridae</taxon>
        <taxon>Pentapetalae</taxon>
        <taxon>asterids</taxon>
        <taxon>campanulids</taxon>
        <taxon>Asterales</taxon>
        <taxon>Asteraceae</taxon>
        <taxon>Asteroideae</taxon>
        <taxon>Heliantheae alliance</taxon>
        <taxon>Eupatorieae</taxon>
        <taxon>Mikania</taxon>
    </lineage>
</organism>
<accession>A0A5N6N1X0</accession>
<protein>
    <submittedName>
        <fullName evidence="1">Uncharacterized protein</fullName>
    </submittedName>
</protein>
<evidence type="ECO:0000313" key="1">
    <source>
        <dbReference type="EMBL" id="KAD4180491.1"/>
    </source>
</evidence>
<evidence type="ECO:0000313" key="2">
    <source>
        <dbReference type="Proteomes" id="UP000326396"/>
    </source>
</evidence>
<proteinExistence type="predicted"/>
<sequence length="196" mass="22201">MASQPRSTSALPTFSAAATNVSLQIPVFTKKPENPGKKTTFVAESVPLRRMTTTAPVVFSNNDILSMFQQVQQQMIDQQRMNPRLLREMESLKAEKNKQVEVTTPIAPKILDLEHKGCPGIIPEILSLCKPASELRQDPKIWGSLGIISLSQEHHFPHPLLVTLTIILRSTLLTLVPHRKQEYLLKWLRKYRNFGI</sequence>
<gene>
    <name evidence="1" type="ORF">E3N88_29082</name>
</gene>
<name>A0A5N6N1X0_9ASTR</name>
<keyword evidence="2" id="KW-1185">Reference proteome</keyword>
<dbReference type="AlphaFoldDB" id="A0A5N6N1X0"/>
<reference evidence="1 2" key="1">
    <citation type="submission" date="2019-05" db="EMBL/GenBank/DDBJ databases">
        <title>Mikania micrantha, genome provides insights into the molecular mechanism of rapid growth.</title>
        <authorList>
            <person name="Liu B."/>
        </authorList>
    </citation>
    <scope>NUCLEOTIDE SEQUENCE [LARGE SCALE GENOMIC DNA]</scope>
    <source>
        <strain evidence="1">NLD-2019</strain>
        <tissue evidence="1">Leaf</tissue>
    </source>
</reference>
<dbReference type="Proteomes" id="UP000326396">
    <property type="component" value="Linkage Group LG4"/>
</dbReference>